<dbReference type="AlphaFoldDB" id="A0A0F9W042"/>
<keyword evidence="2" id="KW-0645">Protease</keyword>
<feature type="domain" description="Prohead serine protease" evidence="4">
    <location>
        <begin position="73"/>
        <end position="161"/>
    </location>
</feature>
<dbReference type="InterPro" id="IPR054613">
    <property type="entry name" value="Peptidase_S78_dom"/>
</dbReference>
<reference evidence="5" key="1">
    <citation type="journal article" date="2015" name="Nature">
        <title>Complex archaea that bridge the gap between prokaryotes and eukaryotes.</title>
        <authorList>
            <person name="Spang A."/>
            <person name="Saw J.H."/>
            <person name="Jorgensen S.L."/>
            <person name="Zaremba-Niedzwiedzka K."/>
            <person name="Martijn J."/>
            <person name="Lind A.E."/>
            <person name="van Eijk R."/>
            <person name="Schleper C."/>
            <person name="Guy L."/>
            <person name="Ettema T.J."/>
        </authorList>
    </citation>
    <scope>NUCLEOTIDE SEQUENCE</scope>
</reference>
<evidence type="ECO:0000313" key="5">
    <source>
        <dbReference type="EMBL" id="KKN71413.1"/>
    </source>
</evidence>
<evidence type="ECO:0000256" key="3">
    <source>
        <dbReference type="ARBA" id="ARBA00022801"/>
    </source>
</evidence>
<sequence length="235" mass="26623">MNDKIYKQFIAETKVDEDERTVTAVISTDMVDRDGEVLLPKGVDFEQYLKNPVVQWAHSYGEPPIARTQWITKGRKQITAKAQFADTVFADEIYQLYKKNYLSAFSVGFIPKKSHTPTPDEIKKRPEWAEASRIFDEWELLEFSAVPVPANPEALATAVKTKEISVSKELQEQLGIDEDETFYPTNTNSDAKAVDVKSKISVGEKVDVHIVKDEPDYDKLIGNAMKKKVGIMYGE</sequence>
<gene>
    <name evidence="5" type="ORF">LCGC14_0421350</name>
</gene>
<keyword evidence="1" id="KW-1188">Viral release from host cell</keyword>
<dbReference type="GO" id="GO:0008233">
    <property type="term" value="F:peptidase activity"/>
    <property type="evidence" value="ECO:0007669"/>
    <property type="project" value="UniProtKB-KW"/>
</dbReference>
<dbReference type="EMBL" id="LAZR01000384">
    <property type="protein sequence ID" value="KKN71413.1"/>
    <property type="molecule type" value="Genomic_DNA"/>
</dbReference>
<evidence type="ECO:0000259" key="4">
    <source>
        <dbReference type="Pfam" id="PF04586"/>
    </source>
</evidence>
<dbReference type="Pfam" id="PF04586">
    <property type="entry name" value="Peptidase_S78"/>
    <property type="match status" value="1"/>
</dbReference>
<keyword evidence="3" id="KW-0378">Hydrolase</keyword>
<protein>
    <recommendedName>
        <fullName evidence="4">Prohead serine protease domain-containing protein</fullName>
    </recommendedName>
</protein>
<accession>A0A0F9W042</accession>
<proteinExistence type="predicted"/>
<evidence type="ECO:0000256" key="2">
    <source>
        <dbReference type="ARBA" id="ARBA00022670"/>
    </source>
</evidence>
<organism evidence="5">
    <name type="scientific">marine sediment metagenome</name>
    <dbReference type="NCBI Taxonomy" id="412755"/>
    <lineage>
        <taxon>unclassified sequences</taxon>
        <taxon>metagenomes</taxon>
        <taxon>ecological metagenomes</taxon>
    </lineage>
</organism>
<evidence type="ECO:0000256" key="1">
    <source>
        <dbReference type="ARBA" id="ARBA00022612"/>
    </source>
</evidence>
<dbReference type="GO" id="GO:0006508">
    <property type="term" value="P:proteolysis"/>
    <property type="evidence" value="ECO:0007669"/>
    <property type="project" value="UniProtKB-KW"/>
</dbReference>
<name>A0A0F9W042_9ZZZZ</name>
<comment type="caution">
    <text evidence="5">The sequence shown here is derived from an EMBL/GenBank/DDBJ whole genome shotgun (WGS) entry which is preliminary data.</text>
</comment>